<accession>A0A0C2D7J2</accession>
<feature type="compositionally biased region" description="Low complexity" evidence="1">
    <location>
        <begin position="145"/>
        <end position="156"/>
    </location>
</feature>
<dbReference type="EMBL" id="JMCC02000022">
    <property type="protein sequence ID" value="KIG17590.1"/>
    <property type="molecule type" value="Genomic_DNA"/>
</dbReference>
<gene>
    <name evidence="2" type="ORF">DB30_03071</name>
</gene>
<dbReference type="AlphaFoldDB" id="A0A0C2D7J2"/>
<reference evidence="2 3" key="1">
    <citation type="submission" date="2014-12" db="EMBL/GenBank/DDBJ databases">
        <title>Genome assembly of Enhygromyxa salina DSM 15201.</title>
        <authorList>
            <person name="Sharma G."/>
            <person name="Subramanian S."/>
        </authorList>
    </citation>
    <scope>NUCLEOTIDE SEQUENCE [LARGE SCALE GENOMIC DNA]</scope>
    <source>
        <strain evidence="2 3">DSM 15201</strain>
    </source>
</reference>
<protein>
    <submittedName>
        <fullName evidence="2">Uncharacterized protein</fullName>
    </submittedName>
</protein>
<name>A0A0C2D7J2_9BACT</name>
<organism evidence="2 3">
    <name type="scientific">Enhygromyxa salina</name>
    <dbReference type="NCBI Taxonomy" id="215803"/>
    <lineage>
        <taxon>Bacteria</taxon>
        <taxon>Pseudomonadati</taxon>
        <taxon>Myxococcota</taxon>
        <taxon>Polyangia</taxon>
        <taxon>Nannocystales</taxon>
        <taxon>Nannocystaceae</taxon>
        <taxon>Enhygromyxa</taxon>
    </lineage>
</organism>
<feature type="region of interest" description="Disordered" evidence="1">
    <location>
        <begin position="127"/>
        <end position="156"/>
    </location>
</feature>
<comment type="caution">
    <text evidence="2">The sequence shown here is derived from an EMBL/GenBank/DDBJ whole genome shotgun (WGS) entry which is preliminary data.</text>
</comment>
<evidence type="ECO:0000313" key="2">
    <source>
        <dbReference type="EMBL" id="KIG17590.1"/>
    </source>
</evidence>
<feature type="compositionally biased region" description="Basic and acidic residues" evidence="1">
    <location>
        <begin position="194"/>
        <end position="203"/>
    </location>
</feature>
<proteinExistence type="predicted"/>
<feature type="region of interest" description="Disordered" evidence="1">
    <location>
        <begin position="181"/>
        <end position="203"/>
    </location>
</feature>
<evidence type="ECO:0000256" key="1">
    <source>
        <dbReference type="SAM" id="MobiDB-lite"/>
    </source>
</evidence>
<sequence>MHGQDLRALTSPWRRRKRDCSQAWPWARQVRSRLVQPARGFSSSALAMNAETSSSSWRSRSNASGGATPATRRSYASLSTAAVGGQVLVWHNNSFAVRAARPCLVPRRRSAPTSLRATWTRASTRMSDFSSSSTLDPAKTTRLPGSGSVARASRRSGSMARRYLADAITTRPSAPLIRVCREFGDSPPAQSPSHHVEDRSSWF</sequence>
<dbReference type="Proteomes" id="UP000031599">
    <property type="component" value="Unassembled WGS sequence"/>
</dbReference>
<evidence type="ECO:0000313" key="3">
    <source>
        <dbReference type="Proteomes" id="UP000031599"/>
    </source>
</evidence>